<name>A0A845F0R0_9BACL</name>
<dbReference type="Pfam" id="PF08870">
    <property type="entry name" value="DndE"/>
    <property type="match status" value="1"/>
</dbReference>
<protein>
    <submittedName>
        <fullName evidence="1">DNA sulfur modification protein DndE</fullName>
    </submittedName>
</protein>
<gene>
    <name evidence="1" type="primary">dndE</name>
    <name evidence="1" type="ORF">GLW07_13515</name>
</gene>
<dbReference type="Gene3D" id="1.10.1220.160">
    <property type="entry name" value="DNA sulphur modification protein DndE"/>
    <property type="match status" value="1"/>
</dbReference>
<evidence type="ECO:0000313" key="1">
    <source>
        <dbReference type="EMBL" id="MYL64369.1"/>
    </source>
</evidence>
<organism evidence="1 2">
    <name type="scientific">Guptibacillus hwajinpoensis</name>
    <dbReference type="NCBI Taxonomy" id="208199"/>
    <lineage>
        <taxon>Bacteria</taxon>
        <taxon>Bacillati</taxon>
        <taxon>Bacillota</taxon>
        <taxon>Bacilli</taxon>
        <taxon>Bacillales</taxon>
        <taxon>Guptibacillaceae</taxon>
        <taxon>Guptibacillus</taxon>
    </lineage>
</organism>
<reference evidence="1 2" key="1">
    <citation type="submission" date="2019-11" db="EMBL/GenBank/DDBJ databases">
        <title>Genome sequences of 17 halophilic strains isolated from different environments.</title>
        <authorList>
            <person name="Furrow R.E."/>
        </authorList>
    </citation>
    <scope>NUCLEOTIDE SEQUENCE [LARGE SCALE GENOMIC DNA]</scope>
    <source>
        <strain evidence="1 2">22506_14_FS</strain>
    </source>
</reference>
<evidence type="ECO:0000313" key="2">
    <source>
        <dbReference type="Proteomes" id="UP000447833"/>
    </source>
</evidence>
<dbReference type="EMBL" id="WMEY01000004">
    <property type="protein sequence ID" value="MYL64369.1"/>
    <property type="molecule type" value="Genomic_DNA"/>
</dbReference>
<accession>A0A845F0R0</accession>
<sequence>MNFRLRTSKQSEEKLKNLQSTTNLTPNILARLAISLSLKVKSMPSEDLANTNGLEFNRNTLTGEYDYIFKALITQHAEREVTDEEYFPSLFNLHLERGVGLLDSEYKHAGNYEKFIINLMSMD</sequence>
<dbReference type="InterPro" id="IPR014969">
    <property type="entry name" value="DNA_S_DndE"/>
</dbReference>
<dbReference type="NCBIfam" id="TIGR03184">
    <property type="entry name" value="DNA_S_dndE"/>
    <property type="match status" value="1"/>
</dbReference>
<dbReference type="AlphaFoldDB" id="A0A845F0R0"/>
<dbReference type="RefSeq" id="WP_160919824.1">
    <property type="nucleotide sequence ID" value="NZ_WMEY01000004.1"/>
</dbReference>
<comment type="caution">
    <text evidence="1">The sequence shown here is derived from an EMBL/GenBank/DDBJ whole genome shotgun (WGS) entry which is preliminary data.</text>
</comment>
<dbReference type="Proteomes" id="UP000447833">
    <property type="component" value="Unassembled WGS sequence"/>
</dbReference>
<dbReference type="InterPro" id="IPR038472">
    <property type="entry name" value="DndE_sf"/>
</dbReference>
<proteinExistence type="predicted"/>